<comment type="caution">
    <text evidence="2">The sequence shown here is derived from an EMBL/GenBank/DDBJ whole genome shotgun (WGS) entry which is preliminary data.</text>
</comment>
<dbReference type="PANTHER" id="PTHR28230:SF1">
    <property type="entry name" value="MITOCHONDRIAL IMPORT PROTEIN 2"/>
    <property type="match status" value="1"/>
</dbReference>
<keyword evidence="3" id="KW-1185">Reference proteome</keyword>
<sequence>MAATTSAFMPIEDPPSPLDDPSDADSLPESGSTSSSDENLHIQSDADREWRESLQQVELLLTMVLIPYIGWTKYMTWMYPVEVVVTNQAAFKGVGIIEAASPI</sequence>
<dbReference type="GO" id="GO:0005741">
    <property type="term" value="C:mitochondrial outer membrane"/>
    <property type="evidence" value="ECO:0007669"/>
    <property type="project" value="TreeGrafter"/>
</dbReference>
<dbReference type="GO" id="GO:0045040">
    <property type="term" value="P:protein insertion into mitochondrial outer membrane"/>
    <property type="evidence" value="ECO:0007669"/>
    <property type="project" value="InterPro"/>
</dbReference>
<proteinExistence type="predicted"/>
<dbReference type="AlphaFoldDB" id="A0A5N6KSB1"/>
<dbReference type="Proteomes" id="UP000327013">
    <property type="component" value="Unassembled WGS sequence"/>
</dbReference>
<dbReference type="InterPro" id="IPR037652">
    <property type="entry name" value="Mim2"/>
</dbReference>
<gene>
    <name evidence="2" type="ORF">FH972_022455</name>
</gene>
<accession>A0A5N6KSB1</accession>
<protein>
    <submittedName>
        <fullName evidence="2">Uncharacterized protein</fullName>
    </submittedName>
</protein>
<dbReference type="OrthoDB" id="5555533at2759"/>
<dbReference type="Pfam" id="PF19117">
    <property type="entry name" value="Mim2"/>
    <property type="match status" value="1"/>
</dbReference>
<evidence type="ECO:0000256" key="1">
    <source>
        <dbReference type="SAM" id="MobiDB-lite"/>
    </source>
</evidence>
<organism evidence="2 3">
    <name type="scientific">Carpinus fangiana</name>
    <dbReference type="NCBI Taxonomy" id="176857"/>
    <lineage>
        <taxon>Eukaryota</taxon>
        <taxon>Viridiplantae</taxon>
        <taxon>Streptophyta</taxon>
        <taxon>Embryophyta</taxon>
        <taxon>Tracheophyta</taxon>
        <taxon>Spermatophyta</taxon>
        <taxon>Magnoliopsida</taxon>
        <taxon>eudicotyledons</taxon>
        <taxon>Gunneridae</taxon>
        <taxon>Pentapetalae</taxon>
        <taxon>rosids</taxon>
        <taxon>fabids</taxon>
        <taxon>Fagales</taxon>
        <taxon>Betulaceae</taxon>
        <taxon>Carpinus</taxon>
    </lineage>
</organism>
<feature type="region of interest" description="Disordered" evidence="1">
    <location>
        <begin position="1"/>
        <end position="44"/>
    </location>
</feature>
<dbReference type="EMBL" id="VIBQ01000012">
    <property type="protein sequence ID" value="KAB8342857.1"/>
    <property type="molecule type" value="Genomic_DNA"/>
</dbReference>
<reference evidence="2 3" key="1">
    <citation type="submission" date="2019-06" db="EMBL/GenBank/DDBJ databases">
        <title>A chromosomal-level reference genome of Carpinus fangiana (Coryloideae, Betulaceae).</title>
        <authorList>
            <person name="Yang X."/>
            <person name="Wang Z."/>
            <person name="Zhang L."/>
            <person name="Hao G."/>
            <person name="Liu J."/>
            <person name="Yang Y."/>
        </authorList>
    </citation>
    <scope>NUCLEOTIDE SEQUENCE [LARGE SCALE GENOMIC DNA]</scope>
    <source>
        <strain evidence="2">Cfa_2016G</strain>
        <tissue evidence="2">Leaf</tissue>
    </source>
</reference>
<evidence type="ECO:0000313" key="3">
    <source>
        <dbReference type="Proteomes" id="UP000327013"/>
    </source>
</evidence>
<name>A0A5N6KSB1_9ROSI</name>
<evidence type="ECO:0000313" key="2">
    <source>
        <dbReference type="EMBL" id="KAB8342857.1"/>
    </source>
</evidence>
<dbReference type="GO" id="GO:0070096">
    <property type="term" value="P:mitochondrial outer membrane translocase complex assembly"/>
    <property type="evidence" value="ECO:0007669"/>
    <property type="project" value="InterPro"/>
</dbReference>
<dbReference type="PANTHER" id="PTHR28230">
    <property type="entry name" value="CHROMOSOME 1, WHOLE GENOME SHOTGUN SEQUENCE"/>
    <property type="match status" value="1"/>
</dbReference>